<proteinExistence type="predicted"/>
<dbReference type="SUPFAM" id="SSF50199">
    <property type="entry name" value="Staphylococcal nuclease"/>
    <property type="match status" value="1"/>
</dbReference>
<dbReference type="KEGG" id="mpg:Theba_0417"/>
<name>I2F2J2_9BACT</name>
<evidence type="ECO:0000313" key="1">
    <source>
        <dbReference type="EMBL" id="AFK06145.1"/>
    </source>
</evidence>
<reference evidence="1 2" key="1">
    <citation type="journal article" date="2012" name="Genome Biol. Evol.">
        <title>Genome Sequence of the Mesophilic Thermotogales Bacterium Mesotoga prima MesG1.Ag.4.2 Reveals the Largest Thermotogales Genome To Date.</title>
        <authorList>
            <person name="Zhaxybayeva O."/>
            <person name="Swithers K.S."/>
            <person name="Foght J."/>
            <person name="Green A.G."/>
            <person name="Bruce D."/>
            <person name="Detter C."/>
            <person name="Han S."/>
            <person name="Teshima H."/>
            <person name="Han J."/>
            <person name="Woyke T."/>
            <person name="Pitluck S."/>
            <person name="Nolan M."/>
            <person name="Ivanova N."/>
            <person name="Pati A."/>
            <person name="Land M.L."/>
            <person name="Dlutek M."/>
            <person name="Doolittle W.F."/>
            <person name="Noll K.M."/>
            <person name="Nesbo C.L."/>
        </authorList>
    </citation>
    <scope>NUCLEOTIDE SEQUENCE [LARGE SCALE GENOMIC DNA]</scope>
    <source>
        <strain evidence="2">mesG1.Ag.4.2</strain>
    </source>
</reference>
<protein>
    <submittedName>
        <fullName evidence="1">Uncharacterized protein</fullName>
    </submittedName>
</protein>
<accession>I2F2J2</accession>
<organism evidence="1 2">
    <name type="scientific">Mesotoga prima MesG1.Ag.4.2</name>
    <dbReference type="NCBI Taxonomy" id="660470"/>
    <lineage>
        <taxon>Bacteria</taxon>
        <taxon>Thermotogati</taxon>
        <taxon>Thermotogota</taxon>
        <taxon>Thermotogae</taxon>
        <taxon>Kosmotogales</taxon>
        <taxon>Kosmotogaceae</taxon>
        <taxon>Mesotoga</taxon>
    </lineage>
</organism>
<sequence precursor="true">MEENKPLRSLYLSMVIVFIALPHSEITFANSQIMEEFYYVTPEASVSGFTGIIVGTENNYDLLIIANGHLKRYSLSGAEIPQYESTDSNSKKCLNLIRNTIGLEAIVHEVTTSEEASAYVWILLDGEVYLIQSIIVSSGLSKAVDGGEIELVPAEEYARERSLGIWAEESEVLESAVEGIPETEEVQEVVEEDSRGAARLTISKIDIFDNGEHALLTLAADKGGYLEGSEVSILSRADRTTDEDVFSLDSQEPIETAEELRILITLDRSRTTSFEYDFFGKVIWIPEAVI</sequence>
<dbReference type="STRING" id="660470.Theba_0417"/>
<gene>
    <name evidence="1" type="ORF">Theba_0417</name>
</gene>
<dbReference type="RefSeq" id="WP_014730260.1">
    <property type="nucleotide sequence ID" value="NC_017934.1"/>
</dbReference>
<dbReference type="InterPro" id="IPR035437">
    <property type="entry name" value="SNase_OB-fold_sf"/>
</dbReference>
<dbReference type="Proteomes" id="UP000002881">
    <property type="component" value="Chromosome"/>
</dbReference>
<dbReference type="EMBL" id="CP003532">
    <property type="protein sequence ID" value="AFK06145.1"/>
    <property type="molecule type" value="Genomic_DNA"/>
</dbReference>
<dbReference type="AlphaFoldDB" id="I2F2J2"/>
<dbReference type="HOGENOM" id="CLU_959108_0_0_0"/>
<dbReference type="GeneID" id="87106270"/>
<evidence type="ECO:0000313" key="2">
    <source>
        <dbReference type="Proteomes" id="UP000002881"/>
    </source>
</evidence>
<keyword evidence="2" id="KW-1185">Reference proteome</keyword>